<dbReference type="GO" id="GO:0006355">
    <property type="term" value="P:regulation of DNA-templated transcription"/>
    <property type="evidence" value="ECO:0007669"/>
    <property type="project" value="UniProtKB-UniRule"/>
</dbReference>
<accession>A0AAD9XD06</accession>
<keyword evidence="1" id="KW-0863">Zinc-finger</keyword>
<comment type="similarity">
    <text evidence="1">Belongs to the FHY3/FAR1 family.</text>
</comment>
<evidence type="ECO:0000313" key="2">
    <source>
        <dbReference type="EMBL" id="KAK2657241.1"/>
    </source>
</evidence>
<dbReference type="PANTHER" id="PTHR31669">
    <property type="entry name" value="PROTEIN FAR1-RELATED SEQUENCE 10-RELATED"/>
    <property type="match status" value="1"/>
</dbReference>
<name>A0AAD9XD06_9ROSI</name>
<keyword evidence="1" id="KW-0479">Metal-binding</keyword>
<gene>
    <name evidence="2" type="ORF">Ddye_010293</name>
</gene>
<dbReference type="AlphaFoldDB" id="A0AAD9XD06"/>
<dbReference type="InterPro" id="IPR031052">
    <property type="entry name" value="FHY3/FAR1"/>
</dbReference>
<dbReference type="GO" id="GO:0008270">
    <property type="term" value="F:zinc ion binding"/>
    <property type="evidence" value="ECO:0007669"/>
    <property type="project" value="UniProtKB-UniRule"/>
</dbReference>
<protein>
    <recommendedName>
        <fullName evidence="1">Protein FAR1-RELATED SEQUENCE</fullName>
    </recommendedName>
</protein>
<dbReference type="Proteomes" id="UP001280121">
    <property type="component" value="Unassembled WGS sequence"/>
</dbReference>
<comment type="subcellular location">
    <subcellularLocation>
        <location evidence="1">Nucleus</location>
    </subcellularLocation>
</comment>
<proteinExistence type="inferred from homology"/>
<keyword evidence="3" id="KW-1185">Reference proteome</keyword>
<keyword evidence="1" id="KW-0539">Nucleus</keyword>
<dbReference type="GO" id="GO:0005634">
    <property type="term" value="C:nucleus"/>
    <property type="evidence" value="ECO:0007669"/>
    <property type="project" value="UniProtKB-SubCell"/>
</dbReference>
<comment type="caution">
    <text evidence="2">The sequence shown here is derived from an EMBL/GenBank/DDBJ whole genome shotgun (WGS) entry which is preliminary data.</text>
</comment>
<evidence type="ECO:0000256" key="1">
    <source>
        <dbReference type="RuleBase" id="RU367018"/>
    </source>
</evidence>
<dbReference type="EMBL" id="JANJYI010000003">
    <property type="protein sequence ID" value="KAK2657241.1"/>
    <property type="molecule type" value="Genomic_DNA"/>
</dbReference>
<sequence>MVTWLYNKRQRWFPAFVKNVFWVEMSTTQRSKGINVFFDGYVNLRTTLKQFVEHYENALRDKVEKERQTDFAFCNSHIPCISRYSMEKQFQNAYTIVKFKEFQEEMKAGIHCGISLNKKSGSNLEFEV</sequence>
<keyword evidence="1" id="KW-0862">Zinc</keyword>
<comment type="function">
    <text evidence="1">Putative transcription activator involved in regulating light control of development.</text>
</comment>
<dbReference type="PANTHER" id="PTHR31669:SF283">
    <property type="entry name" value="PROTEIN FAR1-RELATED SEQUENCE"/>
    <property type="match status" value="1"/>
</dbReference>
<reference evidence="2" key="1">
    <citation type="journal article" date="2023" name="Plant J.">
        <title>Genome sequences and population genomics provide insights into the demographic history, inbreeding, and mutation load of two 'living fossil' tree species of Dipteronia.</title>
        <authorList>
            <person name="Feng Y."/>
            <person name="Comes H.P."/>
            <person name="Chen J."/>
            <person name="Zhu S."/>
            <person name="Lu R."/>
            <person name="Zhang X."/>
            <person name="Li P."/>
            <person name="Qiu J."/>
            <person name="Olsen K.M."/>
            <person name="Qiu Y."/>
        </authorList>
    </citation>
    <scope>NUCLEOTIDE SEQUENCE</scope>
    <source>
        <strain evidence="2">KIB01</strain>
    </source>
</reference>
<organism evidence="2 3">
    <name type="scientific">Dipteronia dyeriana</name>
    <dbReference type="NCBI Taxonomy" id="168575"/>
    <lineage>
        <taxon>Eukaryota</taxon>
        <taxon>Viridiplantae</taxon>
        <taxon>Streptophyta</taxon>
        <taxon>Embryophyta</taxon>
        <taxon>Tracheophyta</taxon>
        <taxon>Spermatophyta</taxon>
        <taxon>Magnoliopsida</taxon>
        <taxon>eudicotyledons</taxon>
        <taxon>Gunneridae</taxon>
        <taxon>Pentapetalae</taxon>
        <taxon>rosids</taxon>
        <taxon>malvids</taxon>
        <taxon>Sapindales</taxon>
        <taxon>Sapindaceae</taxon>
        <taxon>Hippocastanoideae</taxon>
        <taxon>Acereae</taxon>
        <taxon>Dipteronia</taxon>
    </lineage>
</organism>
<evidence type="ECO:0000313" key="3">
    <source>
        <dbReference type="Proteomes" id="UP001280121"/>
    </source>
</evidence>